<reference evidence="2 3" key="1">
    <citation type="submission" date="2015-07" db="EMBL/GenBank/DDBJ databases">
        <title>The genome of Eufriesea mexicana.</title>
        <authorList>
            <person name="Pan H."/>
            <person name="Kapheim K."/>
        </authorList>
    </citation>
    <scope>NUCLEOTIDE SEQUENCE [LARGE SCALE GENOMIC DNA]</scope>
    <source>
        <strain evidence="2">0111107269</strain>
        <tissue evidence="2">Whole body</tissue>
    </source>
</reference>
<dbReference type="EMBL" id="KQ761906">
    <property type="protein sequence ID" value="OAD56452.1"/>
    <property type="molecule type" value="Genomic_DNA"/>
</dbReference>
<dbReference type="Proteomes" id="UP000250275">
    <property type="component" value="Unassembled WGS sequence"/>
</dbReference>
<accession>A0A310SPP6</accession>
<name>A0A310SPP6_9HYME</name>
<keyword evidence="3" id="KW-1185">Reference proteome</keyword>
<proteinExistence type="predicted"/>
<feature type="compositionally biased region" description="Low complexity" evidence="1">
    <location>
        <begin position="33"/>
        <end position="56"/>
    </location>
</feature>
<evidence type="ECO:0000313" key="3">
    <source>
        <dbReference type="Proteomes" id="UP000250275"/>
    </source>
</evidence>
<organism evidence="2 3">
    <name type="scientific">Eufriesea mexicana</name>
    <dbReference type="NCBI Taxonomy" id="516756"/>
    <lineage>
        <taxon>Eukaryota</taxon>
        <taxon>Metazoa</taxon>
        <taxon>Ecdysozoa</taxon>
        <taxon>Arthropoda</taxon>
        <taxon>Hexapoda</taxon>
        <taxon>Insecta</taxon>
        <taxon>Pterygota</taxon>
        <taxon>Neoptera</taxon>
        <taxon>Endopterygota</taxon>
        <taxon>Hymenoptera</taxon>
        <taxon>Apocrita</taxon>
        <taxon>Aculeata</taxon>
        <taxon>Apoidea</taxon>
        <taxon>Anthophila</taxon>
        <taxon>Apidae</taxon>
        <taxon>Eufriesea</taxon>
    </lineage>
</organism>
<sequence>MSFLNSLQQYVSDSVANFNLSPKRFSFSREDSASSAAGRSGSTGSVTGTTNTNSTAPQSTPHGYPKVVPPPGAATSSHGRSLSTRRRTLECTSAPGLTVHPAAGSASGSTSPRRVGSFRRSTGSGDRPPLMFCRRRPSWPEVDIQATSGSTPRALAPCSGIEIGRKDFSRYLSLMENAASTTEVQRRVRRSDRKRRSGVGQIALSSAGAV</sequence>
<feature type="region of interest" description="Disordered" evidence="1">
    <location>
        <begin position="180"/>
        <end position="210"/>
    </location>
</feature>
<evidence type="ECO:0000313" key="2">
    <source>
        <dbReference type="EMBL" id="OAD56452.1"/>
    </source>
</evidence>
<dbReference type="AlphaFoldDB" id="A0A310SPP6"/>
<gene>
    <name evidence="2" type="ORF">WN48_03350</name>
</gene>
<protein>
    <submittedName>
        <fullName evidence="2">Uncharacterized protein</fullName>
    </submittedName>
</protein>
<dbReference type="OrthoDB" id="7976202at2759"/>
<feature type="compositionally biased region" description="Basic residues" evidence="1">
    <location>
        <begin position="187"/>
        <end position="197"/>
    </location>
</feature>
<feature type="region of interest" description="Disordered" evidence="1">
    <location>
        <begin position="26"/>
        <end position="131"/>
    </location>
</feature>
<evidence type="ECO:0000256" key="1">
    <source>
        <dbReference type="SAM" id="MobiDB-lite"/>
    </source>
</evidence>